<dbReference type="InterPro" id="IPR032421">
    <property type="entry name" value="PMT_4TMC"/>
</dbReference>
<feature type="transmembrane region" description="Helical" evidence="10">
    <location>
        <begin position="414"/>
        <end position="431"/>
    </location>
</feature>
<keyword evidence="6 10" id="KW-0812">Transmembrane</keyword>
<keyword evidence="5 10" id="KW-0808">Transferase</keyword>
<evidence type="ECO:0000259" key="12">
    <source>
        <dbReference type="Pfam" id="PF02366"/>
    </source>
</evidence>
<protein>
    <recommendedName>
        <fullName evidence="9 10">Polyprenol-phosphate-mannose--protein mannosyltransferase</fullName>
        <ecNumber evidence="10">2.4.1.-</ecNumber>
    </recommendedName>
</protein>
<proteinExistence type="inferred from homology"/>
<gene>
    <name evidence="14" type="ORF">RM445_08180</name>
</gene>
<feature type="transmembrane region" description="Helical" evidence="10">
    <location>
        <begin position="472"/>
        <end position="492"/>
    </location>
</feature>
<feature type="transmembrane region" description="Helical" evidence="10">
    <location>
        <begin position="437"/>
        <end position="460"/>
    </location>
</feature>
<feature type="region of interest" description="Disordered" evidence="11">
    <location>
        <begin position="1"/>
        <end position="20"/>
    </location>
</feature>
<evidence type="ECO:0000256" key="2">
    <source>
        <dbReference type="ARBA" id="ARBA00004922"/>
    </source>
</evidence>
<evidence type="ECO:0000256" key="10">
    <source>
        <dbReference type="RuleBase" id="RU367007"/>
    </source>
</evidence>
<dbReference type="Proteomes" id="UP001183202">
    <property type="component" value="Unassembled WGS sequence"/>
</dbReference>
<comment type="subcellular location">
    <subcellularLocation>
        <location evidence="10">Cell membrane</location>
    </subcellularLocation>
    <subcellularLocation>
        <location evidence="1">Endomembrane system</location>
        <topology evidence="1">Multi-pass membrane protein</topology>
    </subcellularLocation>
</comment>
<dbReference type="Pfam" id="PF16192">
    <property type="entry name" value="PMT_4TMC"/>
    <property type="match status" value="1"/>
</dbReference>
<dbReference type="PANTHER" id="PTHR10050">
    <property type="entry name" value="DOLICHYL-PHOSPHATE-MANNOSE--PROTEIN MANNOSYLTRANSFERASE"/>
    <property type="match status" value="1"/>
</dbReference>
<evidence type="ECO:0000256" key="11">
    <source>
        <dbReference type="SAM" id="MobiDB-lite"/>
    </source>
</evidence>
<dbReference type="InterPro" id="IPR003342">
    <property type="entry name" value="ArnT-like_N"/>
</dbReference>
<evidence type="ECO:0000256" key="5">
    <source>
        <dbReference type="ARBA" id="ARBA00022679"/>
    </source>
</evidence>
<evidence type="ECO:0000259" key="13">
    <source>
        <dbReference type="Pfam" id="PF16192"/>
    </source>
</evidence>
<evidence type="ECO:0000256" key="1">
    <source>
        <dbReference type="ARBA" id="ARBA00004127"/>
    </source>
</evidence>
<comment type="pathway">
    <text evidence="2 10">Protein modification; protein glycosylation.</text>
</comment>
<evidence type="ECO:0000256" key="4">
    <source>
        <dbReference type="ARBA" id="ARBA00022676"/>
    </source>
</evidence>
<feature type="transmembrane region" description="Helical" evidence="10">
    <location>
        <begin position="27"/>
        <end position="47"/>
    </location>
</feature>
<reference evidence="15" key="1">
    <citation type="submission" date="2023-07" db="EMBL/GenBank/DDBJ databases">
        <title>30 novel species of actinomycetes from the DSMZ collection.</title>
        <authorList>
            <person name="Nouioui I."/>
        </authorList>
    </citation>
    <scope>NUCLEOTIDE SEQUENCE [LARGE SCALE GENOMIC DNA]</scope>
    <source>
        <strain evidence="15">DSM 45834</strain>
    </source>
</reference>
<evidence type="ECO:0000256" key="7">
    <source>
        <dbReference type="ARBA" id="ARBA00022989"/>
    </source>
</evidence>
<keyword evidence="7 10" id="KW-1133">Transmembrane helix</keyword>
<accession>A0ABU2N6Z7</accession>
<keyword evidence="10" id="KW-1003">Cell membrane</keyword>
<comment type="caution">
    <text evidence="14">The sequence shown here is derived from an EMBL/GenBank/DDBJ whole genome shotgun (WGS) entry which is preliminary data.</text>
</comment>
<evidence type="ECO:0000256" key="8">
    <source>
        <dbReference type="ARBA" id="ARBA00023136"/>
    </source>
</evidence>
<keyword evidence="15" id="KW-1185">Reference proteome</keyword>
<evidence type="ECO:0000256" key="3">
    <source>
        <dbReference type="ARBA" id="ARBA00007222"/>
    </source>
</evidence>
<sequence length="516" mass="56754">MGPGAPQPQPPAPPRLRLGPPPPTDQLRGWIVTWVLTVIAGIVRFIGLNRPTDGGTPVFDEKHYVPQAWQMLRNGGVEDNPGYELVVHPPLGKQLIAIGELLLGYNGWGWRAAAALSGTIMVLLVIRVARRLTRSTLLGAVAGVLLICDGLSHVQSRMGMLDVFAALFTLAAFATLICDRDDVRARLAVVLAEGRIDDSPYGPRLGVRWWRFATGVLLGLGCAVKWSGVYWLAAFAVLTLVFDATARRAAGVRRPWVGTIVRDLAPAVWVLALLPVLVYVGSWWGWFRSETGIDRNVVGYDRGANGVGPDGPWAFLPDALRSLWFYSAHVLDFHAGLTTQVSGQHPWESKPWTWPMGLRPMLYYYASGDKVKGCGTGDCVSAVMLIGTPALWWPAIPVLAWSLWRAVIRSDWRYGAVLVGYGAGILPWLANIDRQMYFFYMAPVAPFLVLATTLVMGEILGRSEAPWERRQTGLLVVGLWVGLAVANFAYLWPILVGVPITPDAWDAQLWLPSWRP</sequence>
<evidence type="ECO:0000313" key="15">
    <source>
        <dbReference type="Proteomes" id="UP001183202"/>
    </source>
</evidence>
<dbReference type="EMBL" id="JAVREJ010000004">
    <property type="protein sequence ID" value="MDT0349501.1"/>
    <property type="molecule type" value="Genomic_DNA"/>
</dbReference>
<name>A0ABU2N6Z7_9PSEU</name>
<feature type="transmembrane region" description="Helical" evidence="10">
    <location>
        <begin position="267"/>
        <end position="286"/>
    </location>
</feature>
<feature type="domain" description="ArnT-like N-terminal" evidence="12">
    <location>
        <begin position="105"/>
        <end position="241"/>
    </location>
</feature>
<dbReference type="Pfam" id="PF02366">
    <property type="entry name" value="PMT"/>
    <property type="match status" value="1"/>
</dbReference>
<organism evidence="14 15">
    <name type="scientific">Pseudonocardia charpentierae</name>
    <dbReference type="NCBI Taxonomy" id="3075545"/>
    <lineage>
        <taxon>Bacteria</taxon>
        <taxon>Bacillati</taxon>
        <taxon>Actinomycetota</taxon>
        <taxon>Actinomycetes</taxon>
        <taxon>Pseudonocardiales</taxon>
        <taxon>Pseudonocardiaceae</taxon>
        <taxon>Pseudonocardia</taxon>
    </lineage>
</organism>
<comment type="function">
    <text evidence="10">Protein O-mannosyltransferase that catalyzes the transfer of a single mannose residue from a polyprenol phospho-mannosyl lipidic donor to the hydroxyl group of selected serine and threonine residues in acceptor proteins.</text>
</comment>
<keyword evidence="4 10" id="KW-0328">Glycosyltransferase</keyword>
<keyword evidence="8 10" id="KW-0472">Membrane</keyword>
<dbReference type="InterPro" id="IPR027005">
    <property type="entry name" value="PMT-like"/>
</dbReference>
<feature type="domain" description="Protein O-mannosyl-transferase C-terminal four TM" evidence="13">
    <location>
        <begin position="322"/>
        <end position="514"/>
    </location>
</feature>
<evidence type="ECO:0000256" key="9">
    <source>
        <dbReference type="ARBA" id="ARBA00093617"/>
    </source>
</evidence>
<dbReference type="EC" id="2.4.1.-" evidence="10"/>
<evidence type="ECO:0000313" key="14">
    <source>
        <dbReference type="EMBL" id="MDT0349501.1"/>
    </source>
</evidence>
<dbReference type="PANTHER" id="PTHR10050:SF46">
    <property type="entry name" value="PROTEIN O-MANNOSYL-TRANSFERASE 2"/>
    <property type="match status" value="1"/>
</dbReference>
<comment type="similarity">
    <text evidence="3 10">Belongs to the glycosyltransferase 39 family.</text>
</comment>
<evidence type="ECO:0000256" key="6">
    <source>
        <dbReference type="ARBA" id="ARBA00022692"/>
    </source>
</evidence>
<feature type="transmembrane region" description="Helical" evidence="10">
    <location>
        <begin position="108"/>
        <end position="129"/>
    </location>
</feature>
<feature type="transmembrane region" description="Helical" evidence="10">
    <location>
        <begin position="160"/>
        <end position="178"/>
    </location>
</feature>